<dbReference type="InterPro" id="IPR018060">
    <property type="entry name" value="HTH_AraC"/>
</dbReference>
<accession>A0A1N7QZ06</accession>
<dbReference type="OrthoDB" id="1266582at2"/>
<reference evidence="6" key="1">
    <citation type="submission" date="2017-01" db="EMBL/GenBank/DDBJ databases">
        <authorList>
            <person name="Varghese N."/>
            <person name="Submissions S."/>
        </authorList>
    </citation>
    <scope>NUCLEOTIDE SEQUENCE [LARGE SCALE GENOMIC DNA]</scope>
    <source>
        <strain evidence="6">DSM 21054</strain>
    </source>
</reference>
<keyword evidence="2" id="KW-0238">DNA-binding</keyword>
<dbReference type="InterPro" id="IPR037923">
    <property type="entry name" value="HTH-like"/>
</dbReference>
<dbReference type="RefSeq" id="WP_084206399.1">
    <property type="nucleotide sequence ID" value="NZ_AP017422.1"/>
</dbReference>
<dbReference type="InterPro" id="IPR003313">
    <property type="entry name" value="AraC-bd"/>
</dbReference>
<dbReference type="AlphaFoldDB" id="A0A1N7QZ06"/>
<dbReference type="SMART" id="SM00342">
    <property type="entry name" value="HTH_ARAC"/>
    <property type="match status" value="1"/>
</dbReference>
<sequence length="261" mass="30270">MEPVNDSVLPLVDEVPGCYYIWHTKAEFRHKMHTHNKGQLTYFQGGSAFLHTNDKSYFLPARHYVWVPPGMPHYLEQRDTAYSVRNLYFPALLLKKQPFFDKLGIYPASNLIYELLLYTENWIGNIHKGAPGYDLLTAIKSLLPEVSKQPLPIALPTTDNLKLRPVLRYLHENISEKLSMPELAPQFGFSERSLYRLFRTEMDISFLQYLKMLRVIKGIEMLLKADQNISEIAFKTGYESISAFSNTFQQIVGMRPSEFKL</sequence>
<keyword evidence="6" id="KW-1185">Reference proteome</keyword>
<dbReference type="PRINTS" id="PR00032">
    <property type="entry name" value="HTHARAC"/>
</dbReference>
<dbReference type="PROSITE" id="PS01124">
    <property type="entry name" value="HTH_ARAC_FAMILY_2"/>
    <property type="match status" value="1"/>
</dbReference>
<dbReference type="GO" id="GO:0043565">
    <property type="term" value="F:sequence-specific DNA binding"/>
    <property type="evidence" value="ECO:0007669"/>
    <property type="project" value="InterPro"/>
</dbReference>
<evidence type="ECO:0000259" key="4">
    <source>
        <dbReference type="PROSITE" id="PS01124"/>
    </source>
</evidence>
<evidence type="ECO:0000313" key="5">
    <source>
        <dbReference type="EMBL" id="SIT27687.1"/>
    </source>
</evidence>
<dbReference type="InterPro" id="IPR009057">
    <property type="entry name" value="Homeodomain-like_sf"/>
</dbReference>
<dbReference type="Gene3D" id="2.60.120.10">
    <property type="entry name" value="Jelly Rolls"/>
    <property type="match status" value="1"/>
</dbReference>
<dbReference type="PANTHER" id="PTHR11019:SF199">
    <property type="entry name" value="HTH-TYPE TRANSCRIPTIONAL REGULATOR NIMR"/>
    <property type="match status" value="1"/>
</dbReference>
<gene>
    <name evidence="5" type="ORF">SAMN05421788_107295</name>
</gene>
<feature type="domain" description="HTH araC/xylS-type" evidence="4">
    <location>
        <begin position="164"/>
        <end position="261"/>
    </location>
</feature>
<dbReference type="STRING" id="477680.SAMN05421788_107295"/>
<protein>
    <submittedName>
        <fullName evidence="5">Transcriptional regulator, AraC family</fullName>
    </submittedName>
</protein>
<dbReference type="Gene3D" id="1.10.10.60">
    <property type="entry name" value="Homeodomain-like"/>
    <property type="match status" value="2"/>
</dbReference>
<evidence type="ECO:0000313" key="6">
    <source>
        <dbReference type="Proteomes" id="UP000186917"/>
    </source>
</evidence>
<dbReference type="PANTHER" id="PTHR11019">
    <property type="entry name" value="HTH-TYPE TRANSCRIPTIONAL REGULATOR NIMR"/>
    <property type="match status" value="1"/>
</dbReference>
<dbReference type="Pfam" id="PF02311">
    <property type="entry name" value="AraC_binding"/>
    <property type="match status" value="1"/>
</dbReference>
<dbReference type="Proteomes" id="UP000186917">
    <property type="component" value="Unassembled WGS sequence"/>
</dbReference>
<dbReference type="GO" id="GO:0003700">
    <property type="term" value="F:DNA-binding transcription factor activity"/>
    <property type="evidence" value="ECO:0007669"/>
    <property type="project" value="InterPro"/>
</dbReference>
<proteinExistence type="predicted"/>
<dbReference type="SUPFAM" id="SSF51215">
    <property type="entry name" value="Regulatory protein AraC"/>
    <property type="match status" value="1"/>
</dbReference>
<evidence type="ECO:0000256" key="2">
    <source>
        <dbReference type="ARBA" id="ARBA00023125"/>
    </source>
</evidence>
<name>A0A1N7QZ06_9BACT</name>
<organism evidence="5 6">
    <name type="scientific">Filimonas lacunae</name>
    <dbReference type="NCBI Taxonomy" id="477680"/>
    <lineage>
        <taxon>Bacteria</taxon>
        <taxon>Pseudomonadati</taxon>
        <taxon>Bacteroidota</taxon>
        <taxon>Chitinophagia</taxon>
        <taxon>Chitinophagales</taxon>
        <taxon>Chitinophagaceae</taxon>
        <taxon>Filimonas</taxon>
    </lineage>
</organism>
<dbReference type="Pfam" id="PF12833">
    <property type="entry name" value="HTH_18"/>
    <property type="match status" value="1"/>
</dbReference>
<keyword evidence="3" id="KW-0804">Transcription</keyword>
<dbReference type="SUPFAM" id="SSF46689">
    <property type="entry name" value="Homeodomain-like"/>
    <property type="match status" value="2"/>
</dbReference>
<evidence type="ECO:0000256" key="1">
    <source>
        <dbReference type="ARBA" id="ARBA00023015"/>
    </source>
</evidence>
<evidence type="ECO:0000256" key="3">
    <source>
        <dbReference type="ARBA" id="ARBA00023163"/>
    </source>
</evidence>
<dbReference type="EMBL" id="FTOR01000007">
    <property type="protein sequence ID" value="SIT27687.1"/>
    <property type="molecule type" value="Genomic_DNA"/>
</dbReference>
<dbReference type="InterPro" id="IPR014710">
    <property type="entry name" value="RmlC-like_jellyroll"/>
</dbReference>
<dbReference type="InterPro" id="IPR020449">
    <property type="entry name" value="Tscrpt_reg_AraC-type_HTH"/>
</dbReference>
<keyword evidence="1" id="KW-0805">Transcription regulation</keyword>